<gene>
    <name evidence="1" type="ORF">VNI00_003824</name>
</gene>
<keyword evidence="2" id="KW-1185">Reference proteome</keyword>
<dbReference type="AlphaFoldDB" id="A0AAW0DPA4"/>
<comment type="caution">
    <text evidence="1">The sequence shown here is derived from an EMBL/GenBank/DDBJ whole genome shotgun (WGS) entry which is preliminary data.</text>
</comment>
<evidence type="ECO:0008006" key="3">
    <source>
        <dbReference type="Google" id="ProtNLM"/>
    </source>
</evidence>
<name>A0AAW0DPA4_9AGAR</name>
<evidence type="ECO:0000313" key="1">
    <source>
        <dbReference type="EMBL" id="KAK7053205.1"/>
    </source>
</evidence>
<dbReference type="Proteomes" id="UP001383192">
    <property type="component" value="Unassembled WGS sequence"/>
</dbReference>
<dbReference type="Gene3D" id="3.80.10.10">
    <property type="entry name" value="Ribonuclease Inhibitor"/>
    <property type="match status" value="1"/>
</dbReference>
<dbReference type="InterPro" id="IPR032675">
    <property type="entry name" value="LRR_dom_sf"/>
</dbReference>
<dbReference type="SUPFAM" id="SSF52047">
    <property type="entry name" value="RNI-like"/>
    <property type="match status" value="1"/>
</dbReference>
<accession>A0AAW0DPA4</accession>
<protein>
    <recommendedName>
        <fullName evidence="3">F-box domain-containing protein</fullName>
    </recommendedName>
</protein>
<dbReference type="EMBL" id="JAYKXP010000010">
    <property type="protein sequence ID" value="KAK7053205.1"/>
    <property type="molecule type" value="Genomic_DNA"/>
</dbReference>
<evidence type="ECO:0000313" key="2">
    <source>
        <dbReference type="Proteomes" id="UP001383192"/>
    </source>
</evidence>
<proteinExistence type="predicted"/>
<organism evidence="1 2">
    <name type="scientific">Paramarasmius palmivorus</name>
    <dbReference type="NCBI Taxonomy" id="297713"/>
    <lineage>
        <taxon>Eukaryota</taxon>
        <taxon>Fungi</taxon>
        <taxon>Dikarya</taxon>
        <taxon>Basidiomycota</taxon>
        <taxon>Agaricomycotina</taxon>
        <taxon>Agaricomycetes</taxon>
        <taxon>Agaricomycetidae</taxon>
        <taxon>Agaricales</taxon>
        <taxon>Marasmiineae</taxon>
        <taxon>Marasmiaceae</taxon>
        <taxon>Paramarasmius</taxon>
    </lineage>
</organism>
<reference evidence="1 2" key="1">
    <citation type="submission" date="2024-01" db="EMBL/GenBank/DDBJ databases">
        <title>A draft genome for a cacao thread blight-causing isolate of Paramarasmius palmivorus.</title>
        <authorList>
            <person name="Baruah I.K."/>
            <person name="Bukari Y."/>
            <person name="Amoako-Attah I."/>
            <person name="Meinhardt L.W."/>
            <person name="Bailey B.A."/>
            <person name="Cohen S.P."/>
        </authorList>
    </citation>
    <scope>NUCLEOTIDE SEQUENCE [LARGE SCALE GENOMIC DNA]</scope>
    <source>
        <strain evidence="1 2">GH-12</strain>
    </source>
</reference>
<sequence>MPTRSSSNKSEPIQQPSKLANLVPELLEIIFLEHFRADTLGHTFCRNASPWVVARVCRRWRQVALATPSLWSIIRIDTGHLLAPKQPLRMLQKYLTRSQPMRISCLLDLGWDRVKESKGHGRRLNSQIVRALVAHSRRWCNVEITFMRSGSSLWPEFKALNDMPELRFLSLHGDMIGAYSQSEKLRELSGIFSRAPQLREAKINTDLPLFNRYFHVDDVAPGTPFLILPWSQLQELTLRETSPQQLLKVLSSLVNLEFLDATVDRYLYNGEFDGQGELNISHPKLRCLSLTGHDIADFRIFTSRFVAPALQDFRISRPSYYSRVQVRNAESETWPIAPLYAIVADYVEHAKASLRLIDTDMSAFSTPDFPDVLQGLYSVEQINLRRAGMKDLSTLRNLEQGAFPNLKCLRLIFEDDVRMGTGVDFWDWELLTGLLDMVKTRSGDLKRLSFCVTRRGKPVEGPIFLSEYCEQLFRQLVELGQGHLDLCGNLVDGKWVSSDMDDHWTALRKERRIARFGNTGKMEADHIADWRGEDSESYSDTDSD</sequence>